<evidence type="ECO:0000313" key="5">
    <source>
        <dbReference type="EMBL" id="AHM57197.1"/>
    </source>
</evidence>
<evidence type="ECO:0000256" key="2">
    <source>
        <dbReference type="ARBA" id="ARBA00023002"/>
    </source>
</evidence>
<dbReference type="KEGG" id="eac:EAL2_c19160"/>
<dbReference type="Pfam" id="PF03446">
    <property type="entry name" value="NAD_binding_2"/>
    <property type="match status" value="1"/>
</dbReference>
<dbReference type="InterPro" id="IPR006184">
    <property type="entry name" value="6PGdom_BS"/>
</dbReference>
<organism evidence="5 6">
    <name type="scientific">Peptoclostridium acidaminophilum DSM 3953</name>
    <dbReference type="NCBI Taxonomy" id="1286171"/>
    <lineage>
        <taxon>Bacteria</taxon>
        <taxon>Bacillati</taxon>
        <taxon>Bacillota</taxon>
        <taxon>Clostridia</taxon>
        <taxon>Peptostreptococcales</taxon>
        <taxon>Peptoclostridiaceae</taxon>
        <taxon>Peptoclostridium</taxon>
    </lineage>
</organism>
<evidence type="ECO:0000256" key="3">
    <source>
        <dbReference type="ARBA" id="ARBA00023064"/>
    </source>
</evidence>
<name>W8TLZ3_PEPAC</name>
<dbReference type="GO" id="GO:0006098">
    <property type="term" value="P:pentose-phosphate shunt"/>
    <property type="evidence" value="ECO:0007669"/>
    <property type="project" value="InterPro"/>
</dbReference>
<dbReference type="SUPFAM" id="SSF48179">
    <property type="entry name" value="6-phosphogluconate dehydrogenase C-terminal domain-like"/>
    <property type="match status" value="1"/>
</dbReference>
<dbReference type="SMART" id="SM01350">
    <property type="entry name" value="6PGD"/>
    <property type="match status" value="1"/>
</dbReference>
<evidence type="ECO:0000313" key="6">
    <source>
        <dbReference type="Proteomes" id="UP000019591"/>
    </source>
</evidence>
<dbReference type="NCBIfam" id="NF007161">
    <property type="entry name" value="PRK09599.1"/>
    <property type="match status" value="1"/>
</dbReference>
<sequence length="297" mass="31860">MRLGVVGLGKMGYNLMLNMMEKGHDVIAYDISQASMEAAKKEGVRTVRSLEELCAGLGDGKTVWVMVPAGEAVEAVIDGLKRCMGQGDTIIDGGNSHYKDSIRRHDELLKRGIGFIDVGTSGGVEGARSGACMMIGGEEEEFKRFEALFGDLCVKGGCAYLGRSGSGHFAKMVHNGIEYGMLQAVGEGFEIIQRSDFAIDNEKLAAVWSNGSVIRGWLMELCHRAFQNSPQLEGVKGKIASSGEGLWAVQEALELGVPASVITQSLLARYASNDNDSFSAKVVSSLRREFGGHDVSK</sequence>
<dbReference type="eggNOG" id="COG1023">
    <property type="taxonomic scope" value="Bacteria"/>
</dbReference>
<keyword evidence="6" id="KW-1185">Reference proteome</keyword>
<keyword evidence="3" id="KW-0311">Gluconate utilization</keyword>
<dbReference type="PRINTS" id="PR00076">
    <property type="entry name" value="6PGDHDRGNASE"/>
</dbReference>
<dbReference type="EC" id="1.1.1.-" evidence="5"/>
<dbReference type="InterPro" id="IPR036291">
    <property type="entry name" value="NAD(P)-bd_dom_sf"/>
</dbReference>
<dbReference type="NCBIfam" id="TIGR00872">
    <property type="entry name" value="gnd_rel"/>
    <property type="match status" value="1"/>
</dbReference>
<dbReference type="RefSeq" id="WP_025436150.1">
    <property type="nucleotide sequence ID" value="NZ_CP007452.1"/>
</dbReference>
<gene>
    <name evidence="5" type="primary">yqeC</name>
    <name evidence="5" type="ORF">EAL2_c19160</name>
</gene>
<dbReference type="InterPro" id="IPR013328">
    <property type="entry name" value="6PGD_dom2"/>
</dbReference>
<dbReference type="SUPFAM" id="SSF51735">
    <property type="entry name" value="NAD(P)-binding Rossmann-fold domains"/>
    <property type="match status" value="1"/>
</dbReference>
<dbReference type="GO" id="GO:0050661">
    <property type="term" value="F:NADP binding"/>
    <property type="evidence" value="ECO:0007669"/>
    <property type="project" value="InterPro"/>
</dbReference>
<feature type="domain" description="6-phosphogluconate dehydrogenase C-terminal" evidence="4">
    <location>
        <begin position="167"/>
        <end position="296"/>
    </location>
</feature>
<reference evidence="5 6" key="1">
    <citation type="journal article" date="2014" name="Genome Announc.">
        <title>Complete Genome Sequence of Amino Acid-Utilizing Eubacterium acidaminophilum al-2 (DSM 3953).</title>
        <authorList>
            <person name="Poehlein A."/>
            <person name="Andreesen J.R."/>
            <person name="Daniel R."/>
        </authorList>
    </citation>
    <scope>NUCLEOTIDE SEQUENCE [LARGE SCALE GENOMIC DNA]</scope>
    <source>
        <strain evidence="5 6">DSM 3953</strain>
    </source>
</reference>
<proteinExistence type="inferred from homology"/>
<evidence type="ECO:0000259" key="4">
    <source>
        <dbReference type="SMART" id="SM01350"/>
    </source>
</evidence>
<dbReference type="GO" id="GO:0004616">
    <property type="term" value="F:phosphogluconate dehydrogenase (decarboxylating) activity"/>
    <property type="evidence" value="ECO:0007669"/>
    <property type="project" value="InterPro"/>
</dbReference>
<protein>
    <submittedName>
        <fullName evidence="5">Putative 6-phosphogluconate dehydrogenase YqeC</fullName>
        <ecNumber evidence="5">1.1.1.-</ecNumber>
    </submittedName>
</protein>
<dbReference type="PROSITE" id="PS00461">
    <property type="entry name" value="6PGD"/>
    <property type="match status" value="1"/>
</dbReference>
<dbReference type="HOGENOM" id="CLU_024540_0_0_9"/>
<dbReference type="InterPro" id="IPR008927">
    <property type="entry name" value="6-PGluconate_DH-like_C_sf"/>
</dbReference>
<comment type="similarity">
    <text evidence="1">Belongs to the 6-phosphogluconate dehydrogenase family.</text>
</comment>
<dbReference type="GO" id="GO:0019521">
    <property type="term" value="P:D-gluconate metabolic process"/>
    <property type="evidence" value="ECO:0007669"/>
    <property type="project" value="UniProtKB-KW"/>
</dbReference>
<dbReference type="Pfam" id="PF00393">
    <property type="entry name" value="6PGD"/>
    <property type="match status" value="1"/>
</dbReference>
<dbReference type="InterPro" id="IPR004849">
    <property type="entry name" value="6DGDH_YqeC"/>
</dbReference>
<dbReference type="InterPro" id="IPR006114">
    <property type="entry name" value="6PGDH_C"/>
</dbReference>
<keyword evidence="2 5" id="KW-0560">Oxidoreductase</keyword>
<dbReference type="Gene3D" id="3.40.50.720">
    <property type="entry name" value="NAD(P)-binding Rossmann-like Domain"/>
    <property type="match status" value="1"/>
</dbReference>
<dbReference type="Proteomes" id="UP000019591">
    <property type="component" value="Chromosome"/>
</dbReference>
<dbReference type="Gene3D" id="1.10.1040.10">
    <property type="entry name" value="N-(1-d-carboxylethyl)-l-norvaline Dehydrogenase, domain 2"/>
    <property type="match status" value="1"/>
</dbReference>
<dbReference type="InterPro" id="IPR006115">
    <property type="entry name" value="6PGDH_NADP-bd"/>
</dbReference>
<dbReference type="AlphaFoldDB" id="W8TLZ3"/>
<dbReference type="EMBL" id="CP007452">
    <property type="protein sequence ID" value="AHM57197.1"/>
    <property type="molecule type" value="Genomic_DNA"/>
</dbReference>
<dbReference type="PANTHER" id="PTHR11811">
    <property type="entry name" value="6-PHOSPHOGLUCONATE DEHYDROGENASE"/>
    <property type="match status" value="1"/>
</dbReference>
<evidence type="ECO:0000256" key="1">
    <source>
        <dbReference type="ARBA" id="ARBA00008419"/>
    </source>
</evidence>
<dbReference type="OrthoDB" id="9804542at2"/>
<dbReference type="PATRIC" id="fig|1286171.3.peg.1865"/>
<accession>W8TLZ3</accession>
<dbReference type="InterPro" id="IPR006183">
    <property type="entry name" value="Pgluconate_DH"/>
</dbReference>
<dbReference type="STRING" id="1286171.EAL2_c19160"/>